<dbReference type="InterPro" id="IPR001539">
    <property type="entry name" value="Peptidase_U32"/>
</dbReference>
<dbReference type="EMBL" id="MAGO01000010">
    <property type="protein sequence ID" value="OCC14635.1"/>
    <property type="molecule type" value="Genomic_DNA"/>
</dbReference>
<dbReference type="RefSeq" id="WP_067619573.1">
    <property type="nucleotide sequence ID" value="NZ_MAGO01000010.1"/>
</dbReference>
<gene>
    <name evidence="1" type="ORF">DBT_1950</name>
</gene>
<dbReference type="InterPro" id="IPR051454">
    <property type="entry name" value="RNA/ubiquinone_mod_enzymes"/>
</dbReference>
<dbReference type="PANTHER" id="PTHR30217:SF10">
    <property type="entry name" value="23S RRNA 5-HYDROXYCYTIDINE C2501 SYNTHASE"/>
    <property type="match status" value="1"/>
</dbReference>
<proteinExistence type="predicted"/>
<dbReference type="Proteomes" id="UP000093080">
    <property type="component" value="Unassembled WGS sequence"/>
</dbReference>
<dbReference type="AlphaFoldDB" id="A0A1B9F491"/>
<protein>
    <submittedName>
        <fullName evidence="1">Peptidase, U32 family</fullName>
    </submittedName>
</protein>
<dbReference type="Pfam" id="PF01136">
    <property type="entry name" value="Peptidase_U32"/>
    <property type="match status" value="1"/>
</dbReference>
<dbReference type="PANTHER" id="PTHR30217">
    <property type="entry name" value="PEPTIDASE U32 FAMILY"/>
    <property type="match status" value="1"/>
</dbReference>
<name>A0A1B9F491_9BACT</name>
<evidence type="ECO:0000313" key="2">
    <source>
        <dbReference type="Proteomes" id="UP000093080"/>
    </source>
</evidence>
<dbReference type="STRING" id="1156395.DBT_1950"/>
<organism evidence="1 2">
    <name type="scientific">Dissulfuribacter thermophilus</name>
    <dbReference type="NCBI Taxonomy" id="1156395"/>
    <lineage>
        <taxon>Bacteria</taxon>
        <taxon>Pseudomonadati</taxon>
        <taxon>Thermodesulfobacteriota</taxon>
        <taxon>Dissulfuribacteria</taxon>
        <taxon>Dissulfuribacterales</taxon>
        <taxon>Dissulfuribacteraceae</taxon>
        <taxon>Dissulfuribacter</taxon>
    </lineage>
</organism>
<accession>A0A1B9F491</accession>
<comment type="caution">
    <text evidence="1">The sequence shown here is derived from an EMBL/GenBank/DDBJ whole genome shotgun (WGS) entry which is preliminary data.</text>
</comment>
<sequence length="679" mass="75919">MKKEKLGRCEILAPAGTKEAFCAAIEAGADAVYVGLKAFNARAFAQNFSLEELNALRALSSQRGVKLFVTLNSIIKENELGNLIDTLAALEHIGIDAIIIQDLGTWRIAKKFFPKLRMHASTLMTIHNCLGVKTAHKMGFKRVVLAREMTIEEIRECSKAAPIELECFIFGAMCFTYSGLCLFSSLFGGKASTRGRCVQPCRRIYKSRGSKSGAYFSMLDLNALELLHDLKEAGISSFKIEGRLRPAHYVYHAVKAARIILDSKPGDSKALEEAMRVADSALGRSSSTGFFLYDRASSPPVRPELAPNTGKFIGKIKNINKDSFLLESNFEILSGDRLRFLSKDRTKQAIIKAKDIKKINTSLWEISGALSKEFAGGLCFLTDRKKSPFKKIDIRPLPIDYKRPKNKAARVKKQLAQTPAKPTKFKEPNIWVRVRSLKDLGALSSFKDIKGFYLPVSLVKHHKKVPNFSIPITWYLPPVILEKDVPWYKEALQRLKKAGFRGFQVSNLGALSLFTDLKGVKISASYHVNCLNSFSVEALNDLGLTGVEFSVETDKANLEAVLKKQLPIPIDIVIYGHLPVFTTRLSKHPWLKATDVIESPKGEEFLWEQRSDVGFLLFKLPFSLINKLGYLKRLPVRRWVIDLSFGTPAWVIRKKGGGKSILRGIRGPHKGFNLDTELL</sequence>
<reference evidence="1 2" key="1">
    <citation type="submission" date="2016-06" db="EMBL/GenBank/DDBJ databases">
        <title>Respiratory ammonification of nitrate coupled to the oxidation of elemental sulfur in deep-sea autotrophic thermophilic bacteria.</title>
        <authorList>
            <person name="Slobodkina G.B."/>
            <person name="Mardanov A.V."/>
            <person name="Ravin N.V."/>
            <person name="Frolova A.A."/>
            <person name="Viryasiv M.B."/>
            <person name="Chernyh N.A."/>
            <person name="Bonch-Osmolovskaya E.A."/>
            <person name="Slobodkin A.I."/>
        </authorList>
    </citation>
    <scope>NUCLEOTIDE SEQUENCE [LARGE SCALE GENOMIC DNA]</scope>
    <source>
        <strain evidence="1 2">S69</strain>
    </source>
</reference>
<evidence type="ECO:0000313" key="1">
    <source>
        <dbReference type="EMBL" id="OCC14635.1"/>
    </source>
</evidence>
<keyword evidence="2" id="KW-1185">Reference proteome</keyword>